<evidence type="ECO:0000313" key="5">
    <source>
        <dbReference type="EMBL" id="CAE0373848.1"/>
    </source>
</evidence>
<feature type="DNA-binding region" description="HMG box" evidence="2">
    <location>
        <begin position="72"/>
        <end position="140"/>
    </location>
</feature>
<keyword evidence="1 2" id="KW-0238">DNA-binding</keyword>
<evidence type="ECO:0000256" key="3">
    <source>
        <dbReference type="SAM" id="MobiDB-lite"/>
    </source>
</evidence>
<protein>
    <recommendedName>
        <fullName evidence="4">HMG box domain-containing protein</fullName>
    </recommendedName>
</protein>
<dbReference type="EMBL" id="HBIJ01022434">
    <property type="protein sequence ID" value="CAE0373848.1"/>
    <property type="molecule type" value="Transcribed_RNA"/>
</dbReference>
<feature type="DNA-binding region" description="HMG box" evidence="2">
    <location>
        <begin position="167"/>
        <end position="235"/>
    </location>
</feature>
<evidence type="ECO:0000259" key="4">
    <source>
        <dbReference type="PROSITE" id="PS50118"/>
    </source>
</evidence>
<feature type="domain" description="HMG box" evidence="4">
    <location>
        <begin position="167"/>
        <end position="235"/>
    </location>
</feature>
<dbReference type="InterPro" id="IPR050342">
    <property type="entry name" value="HMGB"/>
</dbReference>
<feature type="compositionally biased region" description="Basic and acidic residues" evidence="3">
    <location>
        <begin position="56"/>
        <end position="73"/>
    </location>
</feature>
<gene>
    <name evidence="5" type="ORF">ALAG00032_LOCUS14650</name>
</gene>
<dbReference type="GO" id="GO:0003677">
    <property type="term" value="F:DNA binding"/>
    <property type="evidence" value="ECO:0007669"/>
    <property type="project" value="UniProtKB-UniRule"/>
</dbReference>
<evidence type="ECO:0000256" key="1">
    <source>
        <dbReference type="ARBA" id="ARBA00023125"/>
    </source>
</evidence>
<accession>A0A7S3K3K5</accession>
<keyword evidence="2" id="KW-0539">Nucleus</keyword>
<dbReference type="Pfam" id="PF00505">
    <property type="entry name" value="HMG_box"/>
    <property type="match status" value="2"/>
</dbReference>
<evidence type="ECO:0000256" key="2">
    <source>
        <dbReference type="PROSITE-ProRule" id="PRU00267"/>
    </source>
</evidence>
<dbReference type="PRINTS" id="PR00886">
    <property type="entry name" value="HIGHMOBLTY12"/>
</dbReference>
<dbReference type="InterPro" id="IPR036910">
    <property type="entry name" value="HMG_box_dom_sf"/>
</dbReference>
<dbReference type="SMART" id="SM00398">
    <property type="entry name" value="HMG"/>
    <property type="match status" value="2"/>
</dbReference>
<feature type="domain" description="HMG box" evidence="4">
    <location>
        <begin position="72"/>
        <end position="140"/>
    </location>
</feature>
<feature type="compositionally biased region" description="Polar residues" evidence="3">
    <location>
        <begin position="346"/>
        <end position="364"/>
    </location>
</feature>
<dbReference type="PANTHER" id="PTHR48112">
    <property type="entry name" value="HIGH MOBILITY GROUP PROTEIN DSP1"/>
    <property type="match status" value="1"/>
</dbReference>
<dbReference type="SUPFAM" id="SSF47095">
    <property type="entry name" value="HMG-box"/>
    <property type="match status" value="2"/>
</dbReference>
<organism evidence="5">
    <name type="scientific">Aureoumbra lagunensis</name>
    <dbReference type="NCBI Taxonomy" id="44058"/>
    <lineage>
        <taxon>Eukaryota</taxon>
        <taxon>Sar</taxon>
        <taxon>Stramenopiles</taxon>
        <taxon>Ochrophyta</taxon>
        <taxon>Pelagophyceae</taxon>
        <taxon>Pelagomonadales</taxon>
        <taxon>Aureoumbra</taxon>
    </lineage>
</organism>
<feature type="region of interest" description="Disordered" evidence="3">
    <location>
        <begin position="54"/>
        <end position="77"/>
    </location>
</feature>
<dbReference type="PROSITE" id="PS50118">
    <property type="entry name" value="HMG_BOX_2"/>
    <property type="match status" value="2"/>
</dbReference>
<dbReference type="InterPro" id="IPR009071">
    <property type="entry name" value="HMG_box_dom"/>
</dbReference>
<feature type="region of interest" description="Disordered" evidence="3">
    <location>
        <begin position="259"/>
        <end position="295"/>
    </location>
</feature>
<sequence>MNQPYFGYEFDPCLEGQPPSLSFHVPLQPMVQHGHPHLHPQYAQHLQYQMVQQALPREKGQRRGVRRNPDAPKRPMSPYVTFVKEKWKEVHDSLPGAAAKDVMRTLGEQWNALSDSQKEKWKNLSDEDKARYASEMQAFEGPSTVAVIRRGHDGARRKRNRKDPNAPKRGASAFLLFANEKRKALKDANPTLHNTEISRMLGAIWKTADDTTKAPYVQAEAEARKEYGKAMEEYRAQGGGQQQELLSPHIQQHHLALSSVGTTNQSSQPNNSQYHQSMQGQPQYLQQQTVQSSYQSMPPLQQHYAPQTTQYHQSHIGPEMMQQYSQMQSLQQMQQQLAQQAGGSAPSMQQHFVQRATSPSSQTFSPVPGPMPGSTMMPTQYKQEM</sequence>
<dbReference type="CDD" id="cd00084">
    <property type="entry name" value="HMG-box_SF"/>
    <property type="match status" value="1"/>
</dbReference>
<dbReference type="PANTHER" id="PTHR48112:SF22">
    <property type="entry name" value="MITOCHONDRIAL TRANSCRIPTION FACTOR A, ISOFORM B"/>
    <property type="match status" value="1"/>
</dbReference>
<proteinExistence type="predicted"/>
<feature type="region of interest" description="Disordered" evidence="3">
    <location>
        <begin position="337"/>
        <end position="385"/>
    </location>
</feature>
<name>A0A7S3K3K5_9STRA</name>
<dbReference type="GO" id="GO:0005634">
    <property type="term" value="C:nucleus"/>
    <property type="evidence" value="ECO:0007669"/>
    <property type="project" value="UniProtKB-UniRule"/>
</dbReference>
<dbReference type="Gene3D" id="1.10.30.10">
    <property type="entry name" value="High mobility group box domain"/>
    <property type="match status" value="2"/>
</dbReference>
<dbReference type="AlphaFoldDB" id="A0A7S3K3K5"/>
<reference evidence="5" key="1">
    <citation type="submission" date="2021-01" db="EMBL/GenBank/DDBJ databases">
        <authorList>
            <person name="Corre E."/>
            <person name="Pelletier E."/>
            <person name="Niang G."/>
            <person name="Scheremetjew M."/>
            <person name="Finn R."/>
            <person name="Kale V."/>
            <person name="Holt S."/>
            <person name="Cochrane G."/>
            <person name="Meng A."/>
            <person name="Brown T."/>
            <person name="Cohen L."/>
        </authorList>
    </citation>
    <scope>NUCLEOTIDE SEQUENCE</scope>
    <source>
        <strain evidence="5">CCMP1510</strain>
    </source>
</reference>